<evidence type="ECO:0000259" key="6">
    <source>
        <dbReference type="PROSITE" id="PS50089"/>
    </source>
</evidence>
<dbReference type="PANTHER" id="PTHR23041:SF78">
    <property type="entry name" value="E3 UBIQUITIN-PROTEIN LIGASE RNF4"/>
    <property type="match status" value="1"/>
</dbReference>
<keyword evidence="8" id="KW-1185">Reference proteome</keyword>
<dbReference type="SUPFAM" id="SSF57850">
    <property type="entry name" value="RING/U-box"/>
    <property type="match status" value="1"/>
</dbReference>
<dbReference type="EMBL" id="JADGKB010000055">
    <property type="protein sequence ID" value="KAJ3256116.1"/>
    <property type="molecule type" value="Genomic_DNA"/>
</dbReference>
<dbReference type="PROSITE" id="PS50089">
    <property type="entry name" value="ZF_RING_2"/>
    <property type="match status" value="1"/>
</dbReference>
<evidence type="ECO:0000313" key="7">
    <source>
        <dbReference type="EMBL" id="KAJ3256116.1"/>
    </source>
</evidence>
<dbReference type="InterPro" id="IPR017907">
    <property type="entry name" value="Znf_RING_CS"/>
</dbReference>
<dbReference type="InterPro" id="IPR047134">
    <property type="entry name" value="RNF4"/>
</dbReference>
<dbReference type="SMART" id="SM00184">
    <property type="entry name" value="RING"/>
    <property type="match status" value="1"/>
</dbReference>
<dbReference type="GO" id="GO:0008270">
    <property type="term" value="F:zinc ion binding"/>
    <property type="evidence" value="ECO:0007669"/>
    <property type="project" value="UniProtKB-KW"/>
</dbReference>
<evidence type="ECO:0000256" key="5">
    <source>
        <dbReference type="SAM" id="MobiDB-lite"/>
    </source>
</evidence>
<dbReference type="AlphaFoldDB" id="A0AAD5Y777"/>
<dbReference type="InterPro" id="IPR001841">
    <property type="entry name" value="Znf_RING"/>
</dbReference>
<name>A0AAD5Y777_9FUNG</name>
<evidence type="ECO:0000313" key="8">
    <source>
        <dbReference type="Proteomes" id="UP001210925"/>
    </source>
</evidence>
<evidence type="ECO:0000256" key="1">
    <source>
        <dbReference type="ARBA" id="ARBA00022723"/>
    </source>
</evidence>
<evidence type="ECO:0000256" key="4">
    <source>
        <dbReference type="PROSITE-ProRule" id="PRU00175"/>
    </source>
</evidence>
<evidence type="ECO:0000256" key="3">
    <source>
        <dbReference type="ARBA" id="ARBA00022833"/>
    </source>
</evidence>
<keyword evidence="3" id="KW-0862">Zinc</keyword>
<feature type="compositionally biased region" description="Basic and acidic residues" evidence="5">
    <location>
        <begin position="34"/>
        <end position="43"/>
    </location>
</feature>
<feature type="domain" description="RING-type" evidence="6">
    <location>
        <begin position="109"/>
        <end position="150"/>
    </location>
</feature>
<dbReference type="InterPro" id="IPR013083">
    <property type="entry name" value="Znf_RING/FYVE/PHD"/>
</dbReference>
<protein>
    <submittedName>
        <fullName evidence="7">E3 ubiquitin-protein ligase rnf4</fullName>
    </submittedName>
</protein>
<reference evidence="7" key="1">
    <citation type="submission" date="2020-05" db="EMBL/GenBank/DDBJ databases">
        <title>Phylogenomic resolution of chytrid fungi.</title>
        <authorList>
            <person name="Stajich J.E."/>
            <person name="Amses K."/>
            <person name="Simmons R."/>
            <person name="Seto K."/>
            <person name="Myers J."/>
            <person name="Bonds A."/>
            <person name="Quandt C.A."/>
            <person name="Barry K."/>
            <person name="Liu P."/>
            <person name="Grigoriev I."/>
            <person name="Longcore J.E."/>
            <person name="James T.Y."/>
        </authorList>
    </citation>
    <scope>NUCLEOTIDE SEQUENCE</scope>
    <source>
        <strain evidence="7">PLAUS21</strain>
    </source>
</reference>
<dbReference type="PROSITE" id="PS00518">
    <property type="entry name" value="ZF_RING_1"/>
    <property type="match status" value="1"/>
</dbReference>
<dbReference type="PANTHER" id="PTHR23041">
    <property type="entry name" value="RING FINGER DOMAIN-CONTAINING"/>
    <property type="match status" value="1"/>
</dbReference>
<accession>A0AAD5Y777</accession>
<evidence type="ECO:0000256" key="2">
    <source>
        <dbReference type="ARBA" id="ARBA00022771"/>
    </source>
</evidence>
<keyword evidence="1" id="KW-0479">Metal-binding</keyword>
<dbReference type="Pfam" id="PF13639">
    <property type="entry name" value="zf-RING_2"/>
    <property type="match status" value="1"/>
</dbReference>
<dbReference type="Proteomes" id="UP001210925">
    <property type="component" value="Unassembled WGS sequence"/>
</dbReference>
<feature type="compositionally biased region" description="Basic and acidic residues" evidence="5">
    <location>
        <begin position="51"/>
        <end position="67"/>
    </location>
</feature>
<organism evidence="7 8">
    <name type="scientific">Boothiomyces macroporosus</name>
    <dbReference type="NCBI Taxonomy" id="261099"/>
    <lineage>
        <taxon>Eukaryota</taxon>
        <taxon>Fungi</taxon>
        <taxon>Fungi incertae sedis</taxon>
        <taxon>Chytridiomycota</taxon>
        <taxon>Chytridiomycota incertae sedis</taxon>
        <taxon>Chytridiomycetes</taxon>
        <taxon>Rhizophydiales</taxon>
        <taxon>Terramycetaceae</taxon>
        <taxon>Boothiomyces</taxon>
    </lineage>
</organism>
<gene>
    <name evidence="7" type="primary">RNF4</name>
    <name evidence="7" type="ORF">HK103_005685</name>
</gene>
<feature type="region of interest" description="Disordered" evidence="5">
    <location>
        <begin position="1"/>
        <end position="67"/>
    </location>
</feature>
<keyword evidence="2 4" id="KW-0863">Zinc-finger</keyword>
<dbReference type="Gene3D" id="3.30.40.10">
    <property type="entry name" value="Zinc/RING finger domain, C3HC4 (zinc finger)"/>
    <property type="match status" value="1"/>
</dbReference>
<comment type="caution">
    <text evidence="7">The sequence shown here is derived from an EMBL/GenBank/DDBJ whole genome shotgun (WGS) entry which is preliminary data.</text>
</comment>
<proteinExistence type="predicted"/>
<sequence>MSRTTPIEIIDLDSEPTPPKKRRFNDDAVTVISETRKESRSPDVEITQVIEKPRRMDSDSDSDRELHPQHRFLGLLFDMYDRPAPQPRTTVLPPPPPAEPEMTPAMLKCAVCQNLASKETQLCATMCGHVFCEECLLESLKHTKNCPTCRKKISKKGYHKIFI</sequence>